<dbReference type="EMBL" id="JBBCAQ010000003">
    <property type="protein sequence ID" value="KAK7604564.1"/>
    <property type="molecule type" value="Genomic_DNA"/>
</dbReference>
<reference evidence="2 3" key="1">
    <citation type="submission" date="2024-03" db="EMBL/GenBank/DDBJ databases">
        <title>Adaptation during the transition from Ophiocordyceps entomopathogen to insect associate is accompanied by gene loss and intensified selection.</title>
        <authorList>
            <person name="Ward C.M."/>
            <person name="Onetto C.A."/>
            <person name="Borneman A.R."/>
        </authorList>
    </citation>
    <scope>NUCLEOTIDE SEQUENCE [LARGE SCALE GENOMIC DNA]</scope>
    <source>
        <strain evidence="2">AWRI1</strain>
        <tissue evidence="2">Single Adult Female</tissue>
    </source>
</reference>
<keyword evidence="3" id="KW-1185">Reference proteome</keyword>
<feature type="signal peptide" evidence="1">
    <location>
        <begin position="1"/>
        <end position="20"/>
    </location>
</feature>
<dbReference type="AlphaFoldDB" id="A0AAN9YAS5"/>
<feature type="chain" id="PRO_5042957611" evidence="1">
    <location>
        <begin position="21"/>
        <end position="109"/>
    </location>
</feature>
<proteinExistence type="predicted"/>
<name>A0AAN9YAS5_9HEMI</name>
<comment type="caution">
    <text evidence="2">The sequence shown here is derived from an EMBL/GenBank/DDBJ whole genome shotgun (WGS) entry which is preliminary data.</text>
</comment>
<dbReference type="Proteomes" id="UP001367676">
    <property type="component" value="Unassembled WGS sequence"/>
</dbReference>
<gene>
    <name evidence="2" type="ORF">V9T40_005750</name>
</gene>
<protein>
    <submittedName>
        <fullName evidence="2">Uncharacterized protein</fullName>
    </submittedName>
</protein>
<evidence type="ECO:0000313" key="2">
    <source>
        <dbReference type="EMBL" id="KAK7604564.1"/>
    </source>
</evidence>
<organism evidence="2 3">
    <name type="scientific">Parthenolecanium corni</name>
    <dbReference type="NCBI Taxonomy" id="536013"/>
    <lineage>
        <taxon>Eukaryota</taxon>
        <taxon>Metazoa</taxon>
        <taxon>Ecdysozoa</taxon>
        <taxon>Arthropoda</taxon>
        <taxon>Hexapoda</taxon>
        <taxon>Insecta</taxon>
        <taxon>Pterygota</taxon>
        <taxon>Neoptera</taxon>
        <taxon>Paraneoptera</taxon>
        <taxon>Hemiptera</taxon>
        <taxon>Sternorrhyncha</taxon>
        <taxon>Coccoidea</taxon>
        <taxon>Coccidae</taxon>
        <taxon>Parthenolecanium</taxon>
    </lineage>
</organism>
<accession>A0AAN9YAS5</accession>
<keyword evidence="1" id="KW-0732">Signal</keyword>
<evidence type="ECO:0000313" key="3">
    <source>
        <dbReference type="Proteomes" id="UP001367676"/>
    </source>
</evidence>
<evidence type="ECO:0000256" key="1">
    <source>
        <dbReference type="SAM" id="SignalP"/>
    </source>
</evidence>
<sequence length="109" mass="12989">MMEIRKVAFLLLLFVCTVVSKNVSDDRQLRRIIENEANKFSSKPRHNESGVLEVRREENMHQSKWITQLFIEAEQKFDLHPNVSPQCKRDYEMYKLHLANQSVWAVRSK</sequence>